<dbReference type="AlphaFoldDB" id="A0A1Y2MPJ2"/>
<dbReference type="GO" id="GO:0005948">
    <property type="term" value="C:acetolactate synthase complex"/>
    <property type="evidence" value="ECO:0007669"/>
    <property type="project" value="TreeGrafter"/>
</dbReference>
<dbReference type="InterPro" id="IPR011766">
    <property type="entry name" value="TPP_enzyme_TPP-bd"/>
</dbReference>
<dbReference type="GO" id="GO:0030976">
    <property type="term" value="F:thiamine pyrophosphate binding"/>
    <property type="evidence" value="ECO:0007669"/>
    <property type="project" value="InterPro"/>
</dbReference>
<feature type="domain" description="Thiamine pyrophosphate enzyme N-terminal TPP-binding" evidence="6">
    <location>
        <begin position="7"/>
        <end position="119"/>
    </location>
</feature>
<evidence type="ECO:0000259" key="4">
    <source>
        <dbReference type="Pfam" id="PF00205"/>
    </source>
</evidence>
<dbReference type="SUPFAM" id="SSF52518">
    <property type="entry name" value="Thiamin diphosphate-binding fold (THDP-binding)"/>
    <property type="match status" value="2"/>
</dbReference>
<evidence type="ECO:0000313" key="7">
    <source>
        <dbReference type="EMBL" id="OSY37165.1"/>
    </source>
</evidence>
<evidence type="ECO:0000313" key="8">
    <source>
        <dbReference type="Proteomes" id="UP000194360"/>
    </source>
</evidence>
<evidence type="ECO:0000256" key="2">
    <source>
        <dbReference type="ARBA" id="ARBA00023052"/>
    </source>
</evidence>
<gene>
    <name evidence="7" type="primary">ilvB</name>
    <name evidence="7" type="ORF">BG845_04859</name>
</gene>
<dbReference type="Pfam" id="PF02775">
    <property type="entry name" value="TPP_enzyme_C"/>
    <property type="match status" value="1"/>
</dbReference>
<dbReference type="Gene3D" id="3.40.50.1220">
    <property type="entry name" value="TPP-binding domain"/>
    <property type="match status" value="1"/>
</dbReference>
<dbReference type="Proteomes" id="UP000194360">
    <property type="component" value="Unassembled WGS sequence"/>
</dbReference>
<comment type="similarity">
    <text evidence="1 3">Belongs to the TPP enzyme family.</text>
</comment>
<dbReference type="InterPro" id="IPR045229">
    <property type="entry name" value="TPP_enz"/>
</dbReference>
<proteinExistence type="inferred from homology"/>
<dbReference type="InterPro" id="IPR012001">
    <property type="entry name" value="Thiamin_PyroP_enz_TPP-bd_dom"/>
</dbReference>
<dbReference type="InterPro" id="IPR000399">
    <property type="entry name" value="TPP-bd_CS"/>
</dbReference>
<keyword evidence="8" id="KW-1185">Reference proteome</keyword>
<evidence type="ECO:0000259" key="5">
    <source>
        <dbReference type="Pfam" id="PF02775"/>
    </source>
</evidence>
<dbReference type="PROSITE" id="PS00187">
    <property type="entry name" value="TPP_ENZYMES"/>
    <property type="match status" value="1"/>
</dbReference>
<feature type="domain" description="Thiamine pyrophosphate enzyme TPP-binding" evidence="5">
    <location>
        <begin position="386"/>
        <end position="532"/>
    </location>
</feature>
<reference evidence="7 8" key="1">
    <citation type="submission" date="2016-09" db="EMBL/GenBank/DDBJ databases">
        <title>Pseudonocardia autotrophica DSM535, a candidate organism with high potential of specific P450 cytochromes.</title>
        <authorList>
            <person name="Grumaz C."/>
            <person name="Vainshtein Y."/>
            <person name="Kirstahler P."/>
            <person name="Sohn K."/>
        </authorList>
    </citation>
    <scope>NUCLEOTIDE SEQUENCE [LARGE SCALE GENOMIC DNA]</scope>
    <source>
        <strain evidence="7 8">DSM 535</strain>
    </source>
</reference>
<dbReference type="GO" id="GO:0009097">
    <property type="term" value="P:isoleucine biosynthetic process"/>
    <property type="evidence" value="ECO:0007669"/>
    <property type="project" value="TreeGrafter"/>
</dbReference>
<protein>
    <submittedName>
        <fullName evidence="7">Acetolactate synthase large subunit</fullName>
        <ecNumber evidence="7">2.2.1.6</ecNumber>
    </submittedName>
</protein>
<dbReference type="OrthoDB" id="4494979at2"/>
<dbReference type="Pfam" id="PF02776">
    <property type="entry name" value="TPP_enzyme_N"/>
    <property type="match status" value="1"/>
</dbReference>
<evidence type="ECO:0000259" key="6">
    <source>
        <dbReference type="Pfam" id="PF02776"/>
    </source>
</evidence>
<dbReference type="GO" id="GO:0050660">
    <property type="term" value="F:flavin adenine dinucleotide binding"/>
    <property type="evidence" value="ECO:0007669"/>
    <property type="project" value="TreeGrafter"/>
</dbReference>
<name>A0A1Y2MPJ2_PSEAH</name>
<dbReference type="Pfam" id="PF00205">
    <property type="entry name" value="TPP_enzyme_M"/>
    <property type="match status" value="1"/>
</dbReference>
<dbReference type="CDD" id="cd00568">
    <property type="entry name" value="TPP_enzymes"/>
    <property type="match status" value="1"/>
</dbReference>
<dbReference type="PANTHER" id="PTHR18968">
    <property type="entry name" value="THIAMINE PYROPHOSPHATE ENZYMES"/>
    <property type="match status" value="1"/>
</dbReference>
<dbReference type="NCBIfam" id="NF006052">
    <property type="entry name" value="PRK08199.1"/>
    <property type="match status" value="1"/>
</dbReference>
<dbReference type="STRING" id="2074.BG845_04859"/>
<evidence type="ECO:0000256" key="1">
    <source>
        <dbReference type="ARBA" id="ARBA00007812"/>
    </source>
</evidence>
<dbReference type="RefSeq" id="WP_085915021.1">
    <property type="nucleotide sequence ID" value="NZ_AP018920.1"/>
</dbReference>
<keyword evidence="2 3" id="KW-0786">Thiamine pyrophosphate</keyword>
<dbReference type="SUPFAM" id="SSF52467">
    <property type="entry name" value="DHS-like NAD/FAD-binding domain"/>
    <property type="match status" value="1"/>
</dbReference>
<dbReference type="InterPro" id="IPR029061">
    <property type="entry name" value="THDP-binding"/>
</dbReference>
<dbReference type="GO" id="GO:0000287">
    <property type="term" value="F:magnesium ion binding"/>
    <property type="evidence" value="ECO:0007669"/>
    <property type="project" value="InterPro"/>
</dbReference>
<dbReference type="Gene3D" id="3.40.50.970">
    <property type="match status" value="2"/>
</dbReference>
<organism evidence="7 8">
    <name type="scientific">Pseudonocardia autotrophica</name>
    <name type="common">Amycolata autotrophica</name>
    <name type="synonym">Nocardia autotrophica</name>
    <dbReference type="NCBI Taxonomy" id="2074"/>
    <lineage>
        <taxon>Bacteria</taxon>
        <taxon>Bacillati</taxon>
        <taxon>Actinomycetota</taxon>
        <taxon>Actinomycetes</taxon>
        <taxon>Pseudonocardiales</taxon>
        <taxon>Pseudonocardiaceae</taxon>
        <taxon>Pseudonocardia</taxon>
    </lineage>
</organism>
<comment type="caution">
    <text evidence="7">The sequence shown here is derived from an EMBL/GenBank/DDBJ whole genome shotgun (WGS) entry which is preliminary data.</text>
</comment>
<evidence type="ECO:0000256" key="3">
    <source>
        <dbReference type="RuleBase" id="RU362132"/>
    </source>
</evidence>
<dbReference type="PANTHER" id="PTHR18968:SF120">
    <property type="entry name" value="ACETOLACTATE SYNTHASE LARGE SUBUNIT"/>
    <property type="match status" value="1"/>
</dbReference>
<keyword evidence="7" id="KW-0808">Transferase</keyword>
<dbReference type="GO" id="GO:0009099">
    <property type="term" value="P:L-valine biosynthetic process"/>
    <property type="evidence" value="ECO:0007669"/>
    <property type="project" value="TreeGrafter"/>
</dbReference>
<sequence>MTPDARTVSTVLADTLSAWGVRHVFGVPSESATHFLDALLEPGRPEFVATRHEGGAAFMAEAHAAASGTVGVALGGRAVGAANLSIGVHTATENSTPMLVLVGQMSHRHQGREGFQETDVPAFLGPVAKAAFEEADPVRVPGAVHRALVLATTGRPGPVVLSLPEEVFGAPSTAPVRAPVAPPRPRPSADDVTDVLAELAAAERPVIVAGAGVLRGGAEDRLREFAERTGVPVLAAWRRHDVFDNDHPLYAGHLQMGTNPQIVRTLSGADLVLAVGSRLGEITVQNYTAITDARVVAIDIDPRMLGKSHPLVLGVVADAGAALDELTTAAPAGIPAGRAEWAAARRAAYEEATAIAEAEHTDRVDSRQVIRLLRAGLPDDAVITNDAGNFAGWLHTFFRFRRPHSYVGAASGAMGYALPAAIGARLAHPDRPVVAVAGDGGAMMTVQELETAVRLRTPVVLVVMNNNMYGSIRMHQERAHPGRVVGSDLGNPDFAALARAFGAAGETVRCDAEFGPALATALLRDGPTVIEVVTDPEQISVSSTITQLRECAR</sequence>
<dbReference type="InterPro" id="IPR029035">
    <property type="entry name" value="DHS-like_NAD/FAD-binding_dom"/>
</dbReference>
<dbReference type="InterPro" id="IPR012000">
    <property type="entry name" value="Thiamin_PyroP_enz_cen_dom"/>
</dbReference>
<accession>A0A1Y2MPJ2</accession>
<dbReference type="GO" id="GO:0003984">
    <property type="term" value="F:acetolactate synthase activity"/>
    <property type="evidence" value="ECO:0007669"/>
    <property type="project" value="UniProtKB-EC"/>
</dbReference>
<dbReference type="EC" id="2.2.1.6" evidence="7"/>
<dbReference type="CDD" id="cd07035">
    <property type="entry name" value="TPP_PYR_POX_like"/>
    <property type="match status" value="1"/>
</dbReference>
<feature type="domain" description="Thiamine pyrophosphate enzyme central" evidence="4">
    <location>
        <begin position="193"/>
        <end position="326"/>
    </location>
</feature>
<dbReference type="EMBL" id="MIGB01000032">
    <property type="protein sequence ID" value="OSY37165.1"/>
    <property type="molecule type" value="Genomic_DNA"/>
</dbReference>